<dbReference type="Gene3D" id="3.40.50.1820">
    <property type="entry name" value="alpha/beta hydrolase"/>
    <property type="match status" value="1"/>
</dbReference>
<evidence type="ECO:0000256" key="2">
    <source>
        <dbReference type="ARBA" id="ARBA00022801"/>
    </source>
</evidence>
<dbReference type="Pfam" id="PF08386">
    <property type="entry name" value="Abhydrolase_4"/>
    <property type="match status" value="1"/>
</dbReference>
<gene>
    <name evidence="6" type="ORF">VA596_22440</name>
</gene>
<keyword evidence="7" id="KW-1185">Reference proteome</keyword>
<dbReference type="InterPro" id="IPR029058">
    <property type="entry name" value="AB_hydrolase_fold"/>
</dbReference>
<evidence type="ECO:0000313" key="6">
    <source>
        <dbReference type="EMBL" id="MEA5362313.1"/>
    </source>
</evidence>
<keyword evidence="3" id="KW-0732">Signal</keyword>
<proteinExistence type="inferred from homology"/>
<dbReference type="GO" id="GO:0016787">
    <property type="term" value="F:hydrolase activity"/>
    <property type="evidence" value="ECO:0007669"/>
    <property type="project" value="UniProtKB-KW"/>
</dbReference>
<dbReference type="InterPro" id="IPR013595">
    <property type="entry name" value="Pept_S33_TAP-like_C"/>
</dbReference>
<dbReference type="PANTHER" id="PTHR43248:SF25">
    <property type="entry name" value="AB HYDROLASE-1 DOMAIN-CONTAINING PROTEIN-RELATED"/>
    <property type="match status" value="1"/>
</dbReference>
<evidence type="ECO:0000259" key="4">
    <source>
        <dbReference type="Pfam" id="PF00561"/>
    </source>
</evidence>
<accession>A0ABU5R838</accession>
<protein>
    <submittedName>
        <fullName evidence="6">Alpha/beta fold hydrolase</fullName>
    </submittedName>
</protein>
<feature type="signal peptide" evidence="3">
    <location>
        <begin position="1"/>
        <end position="20"/>
    </location>
</feature>
<dbReference type="PANTHER" id="PTHR43248">
    <property type="entry name" value="2-SUCCINYL-6-HYDROXY-2,4-CYCLOHEXADIENE-1-CARBOXYLATE SYNTHASE"/>
    <property type="match status" value="1"/>
</dbReference>
<comment type="similarity">
    <text evidence="1">Belongs to the peptidase S33 family.</text>
</comment>
<dbReference type="PROSITE" id="PS51257">
    <property type="entry name" value="PROKAR_LIPOPROTEIN"/>
    <property type="match status" value="1"/>
</dbReference>
<evidence type="ECO:0000256" key="1">
    <source>
        <dbReference type="ARBA" id="ARBA00010088"/>
    </source>
</evidence>
<dbReference type="InterPro" id="IPR000073">
    <property type="entry name" value="AB_hydrolase_1"/>
</dbReference>
<dbReference type="Proteomes" id="UP001304298">
    <property type="component" value="Unassembled WGS sequence"/>
</dbReference>
<organism evidence="6 7">
    <name type="scientific">Amycolatopsis heterodermiae</name>
    <dbReference type="NCBI Taxonomy" id="3110235"/>
    <lineage>
        <taxon>Bacteria</taxon>
        <taxon>Bacillati</taxon>
        <taxon>Actinomycetota</taxon>
        <taxon>Actinomycetes</taxon>
        <taxon>Pseudonocardiales</taxon>
        <taxon>Pseudonocardiaceae</taxon>
        <taxon>Amycolatopsis</taxon>
    </lineage>
</organism>
<comment type="caution">
    <text evidence="6">The sequence shown here is derived from an EMBL/GenBank/DDBJ whole genome shotgun (WGS) entry which is preliminary data.</text>
</comment>
<keyword evidence="2 6" id="KW-0378">Hydrolase</keyword>
<feature type="domain" description="AB hydrolase-1" evidence="4">
    <location>
        <begin position="90"/>
        <end position="230"/>
    </location>
</feature>
<feature type="domain" description="Peptidase S33 tripeptidyl aminopeptidase-like C-terminal" evidence="5">
    <location>
        <begin position="415"/>
        <end position="480"/>
    </location>
</feature>
<dbReference type="InterPro" id="IPR051601">
    <property type="entry name" value="Serine_prot/Carboxylest_S33"/>
</dbReference>
<dbReference type="Pfam" id="PF00561">
    <property type="entry name" value="Abhydrolase_1"/>
    <property type="match status" value="1"/>
</dbReference>
<dbReference type="RefSeq" id="WP_323329797.1">
    <property type="nucleotide sequence ID" value="NZ_JAYFSI010000005.1"/>
</dbReference>
<dbReference type="SUPFAM" id="SSF53474">
    <property type="entry name" value="alpha/beta-Hydrolases"/>
    <property type="match status" value="1"/>
</dbReference>
<feature type="chain" id="PRO_5045804901" evidence="3">
    <location>
        <begin position="21"/>
        <end position="497"/>
    </location>
</feature>
<name>A0ABU5R838_9PSEU</name>
<evidence type="ECO:0000313" key="7">
    <source>
        <dbReference type="Proteomes" id="UP001304298"/>
    </source>
</evidence>
<sequence>MKNRVVAVTSAALLSLTALTACGEVAVSSKTQPSVVKTADLSPCHVPEMPTARCGTIEVPLDRAHPDAGTTPIGFALVPHTDQSGPAVGTVVTNPGGPGTGAIDLTGHYYADGLKPILAKRDLLLVDPRGVGRSGAIRCPALEDLTRIFQDVDHQRAAIGECGRQLGAKAAYYGTAAAADDFEDVRAALGIDRLDLLGDSYGTYLMTTFVARHPEHVDSVVLSGAFPVNTSNDPSGAVAIDAVRRGVGLVCERTGSCSGDVVLRDLGELATQLRKKAVSMDVDYQGKTHDVVLDEWQLAGTVGKIYSGAADVETKVALAKAVAAAHAGDLNPVQDLVRAHLVSKADTYALGESMVSEAMSWATTCHDYQHDFKLTDDVAIRKADFGKAVAGADKAAFAPFSPQAWLTRDDYDAGLCLDWPADPTAGAPVAPGTRLADVPVLVLAGDLDANTSSVSGRETAAQFPRAKFVEVKDAGHTATLAPEGAKLEMDFITQNDL</sequence>
<evidence type="ECO:0000259" key="5">
    <source>
        <dbReference type="Pfam" id="PF08386"/>
    </source>
</evidence>
<reference evidence="6 7" key="1">
    <citation type="submission" date="2023-12" db="EMBL/GenBank/DDBJ databases">
        <title>Amycolatopsis sp. V23-08.</title>
        <authorList>
            <person name="Somphong A."/>
        </authorList>
    </citation>
    <scope>NUCLEOTIDE SEQUENCE [LARGE SCALE GENOMIC DNA]</scope>
    <source>
        <strain evidence="6 7">V23-08</strain>
    </source>
</reference>
<dbReference type="EMBL" id="JAYFSI010000005">
    <property type="protein sequence ID" value="MEA5362313.1"/>
    <property type="molecule type" value="Genomic_DNA"/>
</dbReference>
<evidence type="ECO:0000256" key="3">
    <source>
        <dbReference type="SAM" id="SignalP"/>
    </source>
</evidence>